<dbReference type="GO" id="GO:0003824">
    <property type="term" value="F:catalytic activity"/>
    <property type="evidence" value="ECO:0007669"/>
    <property type="project" value="InterPro"/>
</dbReference>
<keyword evidence="5" id="KW-0411">Iron-sulfur</keyword>
<comment type="caution">
    <text evidence="8">The sequence shown here is derived from an EMBL/GenBank/DDBJ whole genome shotgun (WGS) entry which is preliminary data.</text>
</comment>
<reference evidence="8 9" key="1">
    <citation type="submission" date="2017-11" db="EMBL/GenBank/DDBJ databases">
        <title>Genome-resolved metagenomics identifies genetic mobility, metabolic interactions, and unexpected diversity in perchlorate-reducing communities.</title>
        <authorList>
            <person name="Barnum T.P."/>
            <person name="Figueroa I.A."/>
            <person name="Carlstrom C.I."/>
            <person name="Lucas L.N."/>
            <person name="Engelbrektson A.L."/>
            <person name="Coates J.D."/>
        </authorList>
    </citation>
    <scope>NUCLEOTIDE SEQUENCE [LARGE SCALE GENOMIC DNA]</scope>
    <source>
        <strain evidence="8">BM706</strain>
    </source>
</reference>
<dbReference type="Pfam" id="PF04055">
    <property type="entry name" value="Radical_SAM"/>
    <property type="match status" value="1"/>
</dbReference>
<feature type="domain" description="B12-binding" evidence="6">
    <location>
        <begin position="5"/>
        <end position="146"/>
    </location>
</feature>
<dbReference type="SFLD" id="SFLDG01082">
    <property type="entry name" value="B12-binding_domain_containing"/>
    <property type="match status" value="1"/>
</dbReference>
<organism evidence="8 9">
    <name type="scientific">Muiribacterium halophilum</name>
    <dbReference type="NCBI Taxonomy" id="2053465"/>
    <lineage>
        <taxon>Bacteria</taxon>
        <taxon>Candidatus Muiribacteriota</taxon>
        <taxon>Candidatus Muiribacteriia</taxon>
        <taxon>Candidatus Muiribacteriales</taxon>
        <taxon>Candidatus Muiribacteriaceae</taxon>
        <taxon>Candidatus Muiribacterium</taxon>
    </lineage>
</organism>
<keyword evidence="2" id="KW-0949">S-adenosyl-L-methionine</keyword>
<dbReference type="PANTHER" id="PTHR43409">
    <property type="entry name" value="ANAEROBIC MAGNESIUM-PROTOPORPHYRIN IX MONOMETHYL ESTER CYCLASE-RELATED"/>
    <property type="match status" value="1"/>
</dbReference>
<dbReference type="PROSITE" id="PS51918">
    <property type="entry name" value="RADICAL_SAM"/>
    <property type="match status" value="1"/>
</dbReference>
<name>A0A2N5ZAQ9_MUIH1</name>
<gene>
    <name evidence="8" type="ORF">C0601_12290</name>
</gene>
<dbReference type="InterPro" id="IPR007197">
    <property type="entry name" value="rSAM"/>
</dbReference>
<dbReference type="CDD" id="cd01335">
    <property type="entry name" value="Radical_SAM"/>
    <property type="match status" value="1"/>
</dbReference>
<dbReference type="AlphaFoldDB" id="A0A2N5ZAQ9"/>
<evidence type="ECO:0000313" key="9">
    <source>
        <dbReference type="Proteomes" id="UP000234857"/>
    </source>
</evidence>
<dbReference type="PROSITE" id="PS51332">
    <property type="entry name" value="B12_BINDING"/>
    <property type="match status" value="1"/>
</dbReference>
<evidence type="ECO:0000256" key="5">
    <source>
        <dbReference type="ARBA" id="ARBA00023014"/>
    </source>
</evidence>
<evidence type="ECO:0000256" key="3">
    <source>
        <dbReference type="ARBA" id="ARBA00022723"/>
    </source>
</evidence>
<dbReference type="SFLD" id="SFLDG01123">
    <property type="entry name" value="methyltransferase_(Class_B)"/>
    <property type="match status" value="1"/>
</dbReference>
<evidence type="ECO:0000256" key="1">
    <source>
        <dbReference type="ARBA" id="ARBA00001966"/>
    </source>
</evidence>
<feature type="domain" description="Radical SAM core" evidence="7">
    <location>
        <begin position="190"/>
        <end position="416"/>
    </location>
</feature>
<dbReference type="InterPro" id="IPR013785">
    <property type="entry name" value="Aldolase_TIM"/>
</dbReference>
<dbReference type="InterPro" id="IPR034466">
    <property type="entry name" value="Methyltransferase_Class_B"/>
</dbReference>
<evidence type="ECO:0000259" key="7">
    <source>
        <dbReference type="PROSITE" id="PS51918"/>
    </source>
</evidence>
<dbReference type="GO" id="GO:0046872">
    <property type="term" value="F:metal ion binding"/>
    <property type="evidence" value="ECO:0007669"/>
    <property type="project" value="UniProtKB-KW"/>
</dbReference>
<dbReference type="GO" id="GO:0051539">
    <property type="term" value="F:4 iron, 4 sulfur cluster binding"/>
    <property type="evidence" value="ECO:0007669"/>
    <property type="project" value="UniProtKB-KW"/>
</dbReference>
<dbReference type="Gene3D" id="3.20.20.70">
    <property type="entry name" value="Aldolase class I"/>
    <property type="match status" value="1"/>
</dbReference>
<dbReference type="GO" id="GO:0031419">
    <property type="term" value="F:cobalamin binding"/>
    <property type="evidence" value="ECO:0007669"/>
    <property type="project" value="InterPro"/>
</dbReference>
<keyword evidence="4" id="KW-0408">Iron</keyword>
<dbReference type="SUPFAM" id="SSF102114">
    <property type="entry name" value="Radical SAM enzymes"/>
    <property type="match status" value="1"/>
</dbReference>
<dbReference type="InterPro" id="IPR058240">
    <property type="entry name" value="rSAM_sf"/>
</dbReference>
<dbReference type="InterPro" id="IPR006158">
    <property type="entry name" value="Cobalamin-bd"/>
</dbReference>
<dbReference type="SUPFAM" id="SSF52242">
    <property type="entry name" value="Cobalamin (vitamin B12)-binding domain"/>
    <property type="match status" value="1"/>
</dbReference>
<proteinExistence type="predicted"/>
<dbReference type="SFLD" id="SFLDS00029">
    <property type="entry name" value="Radical_SAM"/>
    <property type="match status" value="1"/>
</dbReference>
<dbReference type="InterPro" id="IPR051198">
    <property type="entry name" value="BchE-like"/>
</dbReference>
<dbReference type="Pfam" id="PF02310">
    <property type="entry name" value="B12-binding"/>
    <property type="match status" value="1"/>
</dbReference>
<evidence type="ECO:0000256" key="2">
    <source>
        <dbReference type="ARBA" id="ARBA00022691"/>
    </source>
</evidence>
<comment type="cofactor">
    <cofactor evidence="1">
        <name>[4Fe-4S] cluster</name>
        <dbReference type="ChEBI" id="CHEBI:49883"/>
    </cofactor>
</comment>
<protein>
    <submittedName>
        <fullName evidence="8">Uncharacterized protein</fullName>
    </submittedName>
</protein>
<accession>A0A2N5ZAQ9</accession>
<dbReference type="Gene3D" id="3.40.50.280">
    <property type="entry name" value="Cobalamin-binding domain"/>
    <property type="match status" value="1"/>
</dbReference>
<dbReference type="SMART" id="SM00729">
    <property type="entry name" value="Elp3"/>
    <property type="match status" value="1"/>
</dbReference>
<dbReference type="InterPro" id="IPR006638">
    <property type="entry name" value="Elp3/MiaA/NifB-like_rSAM"/>
</dbReference>
<evidence type="ECO:0000259" key="6">
    <source>
        <dbReference type="PROSITE" id="PS51332"/>
    </source>
</evidence>
<dbReference type="InterPro" id="IPR036724">
    <property type="entry name" value="Cobalamin-bd_sf"/>
</dbReference>
<dbReference type="EMBL" id="PKTG01000130">
    <property type="protein sequence ID" value="PLX15748.1"/>
    <property type="molecule type" value="Genomic_DNA"/>
</dbReference>
<evidence type="ECO:0000313" key="8">
    <source>
        <dbReference type="EMBL" id="PLX15748.1"/>
    </source>
</evidence>
<dbReference type="Proteomes" id="UP000234857">
    <property type="component" value="Unassembled WGS sequence"/>
</dbReference>
<sequence length="469" mass="55713">MKKMRIQFIYPESGYNKYNNLTLINGRYYHGIGQLSAFLKQNGHDTGLIHIVNEIDIEKVESDIRKYDPDIICLSSTTHMLSEIILINDLLEKEFSDKTTIIGGIAISIEPELIDRLKGFDYAVIGDGEIALIEIIENLKRSSDKKISDISNVIKRGQKKERINVRCHKEFDELPFGDRDIFDFENTDDYKLFKRLPMMTSRGCRFSCSFCSNSVLRKYYFKDTYLRFRSPKDVCDEIAYCIQKYPEIRSIQFQSDLFFDNKEWLDDFVKEYKRIALPYHCLMRVEQVDKDVVKLLKESGCEQVLMGIESGSESTRKSIGKTPKTKIIFKAFELLKRNGIKTGSFNMMGFLKETTEDIFKGIYLNAILKPDLIQVSIYYPYKNTLLYDQVKDMLYNKHYHTYFERSLMKEKYLVKNFYYFYKNYEYLMRFINEKKDSRLFWLWELLIKNSLVSEKILRRNKPETFRILF</sequence>
<evidence type="ECO:0000256" key="4">
    <source>
        <dbReference type="ARBA" id="ARBA00023004"/>
    </source>
</evidence>
<keyword evidence="3" id="KW-0479">Metal-binding</keyword>